<proteinExistence type="predicted"/>
<dbReference type="EMBL" id="AUPC02000209">
    <property type="protein sequence ID" value="POG65649.1"/>
    <property type="molecule type" value="Genomic_DNA"/>
</dbReference>
<dbReference type="Proteomes" id="UP000018888">
    <property type="component" value="Unassembled WGS sequence"/>
</dbReference>
<evidence type="ECO:0000313" key="1">
    <source>
        <dbReference type="EMBL" id="POG65649.1"/>
    </source>
</evidence>
<accession>A0A2P4PJS3</accession>
<organism evidence="1 2">
    <name type="scientific">Rhizophagus irregularis (strain DAOM 181602 / DAOM 197198 / MUCL 43194)</name>
    <name type="common">Arbuscular mycorrhizal fungus</name>
    <name type="synonym">Glomus intraradices</name>
    <dbReference type="NCBI Taxonomy" id="747089"/>
    <lineage>
        <taxon>Eukaryota</taxon>
        <taxon>Fungi</taxon>
        <taxon>Fungi incertae sedis</taxon>
        <taxon>Mucoromycota</taxon>
        <taxon>Glomeromycotina</taxon>
        <taxon>Glomeromycetes</taxon>
        <taxon>Glomerales</taxon>
        <taxon>Glomeraceae</taxon>
        <taxon>Rhizophagus</taxon>
    </lineage>
</organism>
<reference evidence="1 2" key="2">
    <citation type="journal article" date="2018" name="New Phytol.">
        <title>High intraspecific genome diversity in the model arbuscular mycorrhizal symbiont Rhizophagus irregularis.</title>
        <authorList>
            <person name="Chen E.C.H."/>
            <person name="Morin E."/>
            <person name="Beaudet D."/>
            <person name="Noel J."/>
            <person name="Yildirir G."/>
            <person name="Ndikumana S."/>
            <person name="Charron P."/>
            <person name="St-Onge C."/>
            <person name="Giorgi J."/>
            <person name="Kruger M."/>
            <person name="Marton T."/>
            <person name="Ropars J."/>
            <person name="Grigoriev I.V."/>
            <person name="Hainaut M."/>
            <person name="Henrissat B."/>
            <person name="Roux C."/>
            <person name="Martin F."/>
            <person name="Corradi N."/>
        </authorList>
    </citation>
    <scope>NUCLEOTIDE SEQUENCE [LARGE SCALE GENOMIC DNA]</scope>
    <source>
        <strain evidence="1 2">DAOM 197198</strain>
    </source>
</reference>
<reference evidence="1 2" key="1">
    <citation type="journal article" date="2013" name="Proc. Natl. Acad. Sci. U.S.A.">
        <title>Genome of an arbuscular mycorrhizal fungus provides insight into the oldest plant symbiosis.</title>
        <authorList>
            <person name="Tisserant E."/>
            <person name="Malbreil M."/>
            <person name="Kuo A."/>
            <person name="Kohler A."/>
            <person name="Symeonidi A."/>
            <person name="Balestrini R."/>
            <person name="Charron P."/>
            <person name="Duensing N."/>
            <person name="Frei Dit Frey N."/>
            <person name="Gianinazzi-Pearson V."/>
            <person name="Gilbert L.B."/>
            <person name="Handa Y."/>
            <person name="Herr J.R."/>
            <person name="Hijri M."/>
            <person name="Koul R."/>
            <person name="Kawaguchi M."/>
            <person name="Krajinski F."/>
            <person name="Lammers P.J."/>
            <person name="Masclaux F.G."/>
            <person name="Murat C."/>
            <person name="Morin E."/>
            <person name="Ndikumana S."/>
            <person name="Pagni M."/>
            <person name="Petitpierre D."/>
            <person name="Requena N."/>
            <person name="Rosikiewicz P."/>
            <person name="Riley R."/>
            <person name="Saito K."/>
            <person name="San Clemente H."/>
            <person name="Shapiro H."/>
            <person name="van Tuinen D."/>
            <person name="Becard G."/>
            <person name="Bonfante P."/>
            <person name="Paszkowski U."/>
            <person name="Shachar-Hill Y.Y."/>
            <person name="Tuskan G.A."/>
            <person name="Young P.W."/>
            <person name="Sanders I.R."/>
            <person name="Henrissat B."/>
            <person name="Rensing S.A."/>
            <person name="Grigoriev I.V."/>
            <person name="Corradi N."/>
            <person name="Roux C."/>
            <person name="Martin F."/>
        </authorList>
    </citation>
    <scope>NUCLEOTIDE SEQUENCE [LARGE SCALE GENOMIC DNA]</scope>
    <source>
        <strain evidence="1 2">DAOM 197198</strain>
    </source>
</reference>
<protein>
    <submittedName>
        <fullName evidence="1">Uncharacterized protein</fullName>
    </submittedName>
</protein>
<sequence>MIVLICEAKADNMEKGLAQLLVQLHSAVENFATTGPNPKMYGIVTTGTSWRFVCWTGSLEDPTIYLSQQFSCNYIIIYC</sequence>
<evidence type="ECO:0000313" key="2">
    <source>
        <dbReference type="Proteomes" id="UP000018888"/>
    </source>
</evidence>
<comment type="caution">
    <text evidence="1">The sequence shown here is derived from an EMBL/GenBank/DDBJ whole genome shotgun (WGS) entry which is preliminary data.</text>
</comment>
<dbReference type="AlphaFoldDB" id="A0A2P4PJS3"/>
<name>A0A2P4PJS3_RHIID</name>
<gene>
    <name evidence="1" type="ORF">GLOIN_2v1664162</name>
</gene>
<keyword evidence="2" id="KW-1185">Reference proteome</keyword>